<keyword evidence="3" id="KW-1185">Reference proteome</keyword>
<dbReference type="AlphaFoldDB" id="A0AAD8EB96"/>
<reference evidence="2" key="2">
    <citation type="submission" date="2023-05" db="EMBL/GenBank/DDBJ databases">
        <authorList>
            <person name="Fouks B."/>
        </authorList>
    </citation>
    <scope>NUCLEOTIDE SEQUENCE</scope>
    <source>
        <strain evidence="2">Stay&amp;Tobe</strain>
        <tissue evidence="2">Testes</tissue>
    </source>
</reference>
<dbReference type="EMBL" id="JASPKZ010007491">
    <property type="protein sequence ID" value="KAJ9583963.1"/>
    <property type="molecule type" value="Genomic_DNA"/>
</dbReference>
<gene>
    <name evidence="2" type="ORF">L9F63_021696</name>
</gene>
<evidence type="ECO:0000313" key="2">
    <source>
        <dbReference type="EMBL" id="KAJ9583963.1"/>
    </source>
</evidence>
<feature type="non-terminal residue" evidence="2">
    <location>
        <position position="1"/>
    </location>
</feature>
<comment type="caution">
    <text evidence="2">The sequence shown here is derived from an EMBL/GenBank/DDBJ whole genome shotgun (WGS) entry which is preliminary data.</text>
</comment>
<reference evidence="2" key="1">
    <citation type="journal article" date="2023" name="IScience">
        <title>Live-bearing cockroach genome reveals convergent evolutionary mechanisms linked to viviparity in insects and beyond.</title>
        <authorList>
            <person name="Fouks B."/>
            <person name="Harrison M.C."/>
            <person name="Mikhailova A.A."/>
            <person name="Marchal E."/>
            <person name="English S."/>
            <person name="Carruthers M."/>
            <person name="Jennings E.C."/>
            <person name="Chiamaka E.L."/>
            <person name="Frigard R.A."/>
            <person name="Pippel M."/>
            <person name="Attardo G.M."/>
            <person name="Benoit J.B."/>
            <person name="Bornberg-Bauer E."/>
            <person name="Tobe S.S."/>
        </authorList>
    </citation>
    <scope>NUCLEOTIDE SEQUENCE</scope>
    <source>
        <strain evidence="2">Stay&amp;Tobe</strain>
    </source>
</reference>
<feature type="region of interest" description="Disordered" evidence="1">
    <location>
        <begin position="154"/>
        <end position="181"/>
    </location>
</feature>
<feature type="region of interest" description="Disordered" evidence="1">
    <location>
        <begin position="194"/>
        <end position="228"/>
    </location>
</feature>
<proteinExistence type="predicted"/>
<feature type="non-terminal residue" evidence="2">
    <location>
        <position position="361"/>
    </location>
</feature>
<feature type="region of interest" description="Disordered" evidence="1">
    <location>
        <begin position="247"/>
        <end position="270"/>
    </location>
</feature>
<feature type="compositionally biased region" description="Basic and acidic residues" evidence="1">
    <location>
        <begin position="250"/>
        <end position="259"/>
    </location>
</feature>
<dbReference type="Proteomes" id="UP001233999">
    <property type="component" value="Unassembled WGS sequence"/>
</dbReference>
<name>A0AAD8EB96_DIPPU</name>
<sequence length="361" mass="40654">VKKNKLHIKINSLSNLSQVLLGPNWVLFKLGITKSKAYLDQRQLKMNNGLGALEHRILHRGKQTRTWTSKLAPAEHHMRRILDNSEMFSLIIFDTITHAALIANEKNGYVFTPSMIIEKFRIEGKLSTVTPKKFRSFTMNYNEQATMTPKRKVLQEAAGKGSPSTAQRSLAQPPPGGVEPPACKLLIQSPREGSPLPTFLPARPRTQGVFTSPSNIGGGETEVTESQEQRVLKRKYKHVLKSSEQAVSHCKYDRREKTSKNSYPENEVMAHRPPTYSRCPKMGLAVELLRAAAILLILWHVRGSSDFFEEGKSDKEILDNLLVTTRYDKRLRPTVQDADFCCGMRSPSDTRTLDSSRAAQT</sequence>
<evidence type="ECO:0000313" key="3">
    <source>
        <dbReference type="Proteomes" id="UP001233999"/>
    </source>
</evidence>
<evidence type="ECO:0000256" key="1">
    <source>
        <dbReference type="SAM" id="MobiDB-lite"/>
    </source>
</evidence>
<organism evidence="2 3">
    <name type="scientific">Diploptera punctata</name>
    <name type="common">Pacific beetle cockroach</name>
    <dbReference type="NCBI Taxonomy" id="6984"/>
    <lineage>
        <taxon>Eukaryota</taxon>
        <taxon>Metazoa</taxon>
        <taxon>Ecdysozoa</taxon>
        <taxon>Arthropoda</taxon>
        <taxon>Hexapoda</taxon>
        <taxon>Insecta</taxon>
        <taxon>Pterygota</taxon>
        <taxon>Neoptera</taxon>
        <taxon>Polyneoptera</taxon>
        <taxon>Dictyoptera</taxon>
        <taxon>Blattodea</taxon>
        <taxon>Blaberoidea</taxon>
        <taxon>Blaberidae</taxon>
        <taxon>Diplopterinae</taxon>
        <taxon>Diploptera</taxon>
    </lineage>
</organism>
<protein>
    <submittedName>
        <fullName evidence="2">Uncharacterized protein</fullName>
    </submittedName>
</protein>
<accession>A0AAD8EB96</accession>